<keyword evidence="3 5" id="KW-0520">NAD</keyword>
<dbReference type="InterPro" id="IPR046346">
    <property type="entry name" value="Aminoacid_DH-like_N_sf"/>
</dbReference>
<evidence type="ECO:0000256" key="6">
    <source>
        <dbReference type="RuleBase" id="RU004417"/>
    </source>
</evidence>
<dbReference type="GO" id="GO:0006520">
    <property type="term" value="P:amino acid metabolic process"/>
    <property type="evidence" value="ECO:0007669"/>
    <property type="project" value="InterPro"/>
</dbReference>
<dbReference type="PANTHER" id="PTHR42722">
    <property type="entry name" value="LEUCINE DEHYDROGENASE"/>
    <property type="match status" value="1"/>
</dbReference>
<dbReference type="InterPro" id="IPR006097">
    <property type="entry name" value="Glu/Leu/Phe/Val/Trp_DH_dimer"/>
</dbReference>
<evidence type="ECO:0000259" key="7">
    <source>
        <dbReference type="SMART" id="SM00839"/>
    </source>
</evidence>
<proteinExistence type="inferred from homology"/>
<dbReference type="GO" id="GO:0016639">
    <property type="term" value="F:oxidoreductase activity, acting on the CH-NH2 group of donors, NAD or NADP as acceptor"/>
    <property type="evidence" value="ECO:0007669"/>
    <property type="project" value="InterPro"/>
</dbReference>
<dbReference type="Pfam" id="PF02812">
    <property type="entry name" value="ELFV_dehydrog_N"/>
    <property type="match status" value="1"/>
</dbReference>
<dbReference type="InterPro" id="IPR006095">
    <property type="entry name" value="Glu/Leu/Phe/Val/Trp_DH"/>
</dbReference>
<evidence type="ECO:0000313" key="8">
    <source>
        <dbReference type="EMBL" id="AWO86339.1"/>
    </source>
</evidence>
<dbReference type="SUPFAM" id="SSF53223">
    <property type="entry name" value="Aminoacid dehydrogenase-like, N-terminal domain"/>
    <property type="match status" value="1"/>
</dbReference>
<dbReference type="GO" id="GO:0000166">
    <property type="term" value="F:nucleotide binding"/>
    <property type="evidence" value="ECO:0007669"/>
    <property type="project" value="UniProtKB-KW"/>
</dbReference>
<feature type="domain" description="Glutamate/phenylalanine/leucine/valine/L-tryptophan dehydrogenase C-terminal" evidence="7">
    <location>
        <begin position="176"/>
        <end position="376"/>
    </location>
</feature>
<sequence>MADTHSHSIEEGITLSVTVDTRHDAHDAAVFGRADAIPGLPHEQVVFCEDAATGLRAIIGIHSTALGPALGGTRFHAYPDQGAALTDVLRLSRGMTYKAAVAGVDLGGGKAVIIGDPARDKTPELLRAYGRFIDTLGGRYISAGDVGTGTDDLDIIGETTEHVVGRSTSAGGSGNSGPMTAFGVYQGMRAAAAAAWGAPSLADRVVGVEGVGKVGAELISLLLADGARVVATDVNHTALASVANRFTEISTTGDLLGEALDVYAPCALGGTLHPLSLERMTASVVCGAANNQLLEPGVDEQLRDRGITWVPDFVANAGGLIQVAGEREGIEPDVVRSRVATIYGTVTGIFERAAAESIAPGRAADRIAQTRLAEARSV</sequence>
<evidence type="ECO:0000256" key="3">
    <source>
        <dbReference type="ARBA" id="ARBA00023027"/>
    </source>
</evidence>
<dbReference type="InterPro" id="IPR036291">
    <property type="entry name" value="NAD(P)-bd_dom_sf"/>
</dbReference>
<accession>A0AAD0KAL0</accession>
<protein>
    <submittedName>
        <fullName evidence="8">Glu/Leu/Phe/Val dehydrogenase</fullName>
    </submittedName>
</protein>
<dbReference type="Gene3D" id="3.40.50.720">
    <property type="entry name" value="NAD(P)-binding Rossmann-like Domain"/>
    <property type="match status" value="1"/>
</dbReference>
<name>A0AAD0KAL0_9ACTN</name>
<evidence type="ECO:0000256" key="4">
    <source>
        <dbReference type="PIRSR" id="PIRSR000188-1"/>
    </source>
</evidence>
<dbReference type="SMART" id="SM00839">
    <property type="entry name" value="ELFV_dehydrog"/>
    <property type="match status" value="1"/>
</dbReference>
<dbReference type="Proteomes" id="UP000247118">
    <property type="component" value="Chromosome"/>
</dbReference>
<evidence type="ECO:0000256" key="1">
    <source>
        <dbReference type="ARBA" id="ARBA00006382"/>
    </source>
</evidence>
<dbReference type="PRINTS" id="PR00082">
    <property type="entry name" value="GLFDHDRGNASE"/>
</dbReference>
<dbReference type="FunFam" id="3.40.50.10860:FF:000010">
    <property type="entry name" value="Leucine dehydrogenase"/>
    <property type="match status" value="1"/>
</dbReference>
<gene>
    <name evidence="8" type="ORF">DLJ61_25040</name>
</gene>
<dbReference type="PROSITE" id="PS00074">
    <property type="entry name" value="GLFV_DEHYDROGENASE"/>
    <property type="match status" value="1"/>
</dbReference>
<feature type="active site" description="Proton donor/acceptor" evidence="4">
    <location>
        <position position="110"/>
    </location>
</feature>
<dbReference type="InterPro" id="IPR016211">
    <property type="entry name" value="Glu/Phe/Leu/Val/Trp_DH_bac/arc"/>
</dbReference>
<dbReference type="AlphaFoldDB" id="A0AAD0KAL0"/>
<dbReference type="InterPro" id="IPR033524">
    <property type="entry name" value="Glu/Leu/Phe/Val_DH_AS"/>
</dbReference>
<reference evidence="8 9" key="1">
    <citation type="submission" date="2018-05" db="EMBL/GenBank/DDBJ databases">
        <title>Complete genome sequence of Gordonia terrae NRRL B-16283.</title>
        <authorList>
            <person name="Garlena R.A."/>
            <person name="Russell D.A."/>
            <person name="Hatfull G.F."/>
        </authorList>
    </citation>
    <scope>NUCLEOTIDE SEQUENCE [LARGE SCALE GENOMIC DNA]</scope>
    <source>
        <strain evidence="8 9">NRRL B-16283</strain>
    </source>
</reference>
<feature type="binding site" evidence="5">
    <location>
        <begin position="210"/>
        <end position="215"/>
    </location>
    <ligand>
        <name>NAD(+)</name>
        <dbReference type="ChEBI" id="CHEBI:57540"/>
    </ligand>
</feature>
<comment type="similarity">
    <text evidence="1 6">Belongs to the Glu/Leu/Phe/Val dehydrogenases family.</text>
</comment>
<keyword evidence="5" id="KW-0547">Nucleotide-binding</keyword>
<dbReference type="EMBL" id="CP029604">
    <property type="protein sequence ID" value="AWO86339.1"/>
    <property type="molecule type" value="Genomic_DNA"/>
</dbReference>
<dbReference type="Gene3D" id="3.40.50.10860">
    <property type="entry name" value="Leucine Dehydrogenase, chain A, domain 1"/>
    <property type="match status" value="1"/>
</dbReference>
<dbReference type="Pfam" id="PF00208">
    <property type="entry name" value="ELFV_dehydrog"/>
    <property type="match status" value="1"/>
</dbReference>
<keyword evidence="2 6" id="KW-0560">Oxidoreductase</keyword>
<dbReference type="PANTHER" id="PTHR42722:SF1">
    <property type="entry name" value="VALINE DEHYDROGENASE"/>
    <property type="match status" value="1"/>
</dbReference>
<dbReference type="InterPro" id="IPR006096">
    <property type="entry name" value="Glu/Leu/Phe/Val/Trp_DH_C"/>
</dbReference>
<evidence type="ECO:0000256" key="5">
    <source>
        <dbReference type="PIRSR" id="PIRSR000188-2"/>
    </source>
</evidence>
<dbReference type="PIRSF" id="PIRSF000188">
    <property type="entry name" value="Phe_leu_dh"/>
    <property type="match status" value="1"/>
</dbReference>
<evidence type="ECO:0000256" key="2">
    <source>
        <dbReference type="ARBA" id="ARBA00023002"/>
    </source>
</evidence>
<dbReference type="SUPFAM" id="SSF51735">
    <property type="entry name" value="NAD(P)-binding Rossmann-fold domains"/>
    <property type="match status" value="1"/>
</dbReference>
<organism evidence="8 9">
    <name type="scientific">Gordonia terrae</name>
    <dbReference type="NCBI Taxonomy" id="2055"/>
    <lineage>
        <taxon>Bacteria</taxon>
        <taxon>Bacillati</taxon>
        <taxon>Actinomycetota</taxon>
        <taxon>Actinomycetes</taxon>
        <taxon>Mycobacteriales</taxon>
        <taxon>Gordoniaceae</taxon>
        <taxon>Gordonia</taxon>
    </lineage>
</organism>
<evidence type="ECO:0000313" key="9">
    <source>
        <dbReference type="Proteomes" id="UP000247118"/>
    </source>
</evidence>